<dbReference type="SUPFAM" id="SSF54523">
    <property type="entry name" value="Pili subunits"/>
    <property type="match status" value="1"/>
</dbReference>
<protein>
    <recommendedName>
        <fullName evidence="9">Type II secretion system protein GspG C-terminal domain-containing protein</fullName>
    </recommendedName>
</protein>
<evidence type="ECO:0000256" key="2">
    <source>
        <dbReference type="ARBA" id="ARBA00022481"/>
    </source>
</evidence>
<dbReference type="GO" id="GO:0015628">
    <property type="term" value="P:protein secretion by the type II secretion system"/>
    <property type="evidence" value="ECO:0007669"/>
    <property type="project" value="InterPro"/>
</dbReference>
<name>A0A1G2UG87_9BACT</name>
<dbReference type="EMBL" id="MHWM01000025">
    <property type="protein sequence ID" value="OHB08473.1"/>
    <property type="molecule type" value="Genomic_DNA"/>
</dbReference>
<evidence type="ECO:0008006" key="9">
    <source>
        <dbReference type="Google" id="ProtNLM"/>
    </source>
</evidence>
<comment type="subcellular location">
    <subcellularLocation>
        <location evidence="1">Membrane</location>
        <topology evidence="1">Single-pass membrane protein</topology>
    </subcellularLocation>
</comment>
<evidence type="ECO:0000313" key="7">
    <source>
        <dbReference type="EMBL" id="OHB08473.1"/>
    </source>
</evidence>
<dbReference type="Pfam" id="PF07963">
    <property type="entry name" value="N_methyl"/>
    <property type="match status" value="1"/>
</dbReference>
<dbReference type="Proteomes" id="UP000177096">
    <property type="component" value="Unassembled WGS sequence"/>
</dbReference>
<keyword evidence="4 6" id="KW-1133">Transmembrane helix</keyword>
<evidence type="ECO:0000313" key="8">
    <source>
        <dbReference type="Proteomes" id="UP000177096"/>
    </source>
</evidence>
<dbReference type="InterPro" id="IPR000983">
    <property type="entry name" value="Bac_GSPG_pilin"/>
</dbReference>
<dbReference type="PRINTS" id="PR00813">
    <property type="entry name" value="BCTERIALGSPG"/>
</dbReference>
<dbReference type="GO" id="GO:0016020">
    <property type="term" value="C:membrane"/>
    <property type="evidence" value="ECO:0007669"/>
    <property type="project" value="UniProtKB-SubCell"/>
</dbReference>
<dbReference type="PANTHER" id="PTHR30093">
    <property type="entry name" value="GENERAL SECRETION PATHWAY PROTEIN G"/>
    <property type="match status" value="1"/>
</dbReference>
<evidence type="ECO:0000256" key="5">
    <source>
        <dbReference type="ARBA" id="ARBA00023136"/>
    </source>
</evidence>
<dbReference type="InterPro" id="IPR045584">
    <property type="entry name" value="Pilin-like"/>
</dbReference>
<dbReference type="AlphaFoldDB" id="A0A1G2UG87"/>
<keyword evidence="5 6" id="KW-0472">Membrane</keyword>
<comment type="caution">
    <text evidence="7">The sequence shown here is derived from an EMBL/GenBank/DDBJ whole genome shotgun (WGS) entry which is preliminary data.</text>
</comment>
<organism evidence="7 8">
    <name type="scientific">Candidatus Zambryskibacteria bacterium RIFCSPLOWO2_02_FULL_39_14</name>
    <dbReference type="NCBI Taxonomy" id="1802769"/>
    <lineage>
        <taxon>Bacteria</taxon>
        <taxon>Candidatus Zambryskiibacteriota</taxon>
    </lineage>
</organism>
<evidence type="ECO:0000256" key="6">
    <source>
        <dbReference type="SAM" id="Phobius"/>
    </source>
</evidence>
<sequence>MRVELSFIKEEKGFTLIELLVVIAIIGVLSSVVMVSLNAGRARARDAKRQGDLNAMRTALELFHDSTGRYPSTPDGDCNYNKSFLLGGCLQVLVSGGFISLLPSDPTSSEQYYYDNWCRETSGYILSNQSFRMWANGEFNHNGLAQNWWSDYNIGYTTCLDPS</sequence>
<dbReference type="Gene3D" id="3.30.700.10">
    <property type="entry name" value="Glycoprotein, Type 4 Pilin"/>
    <property type="match status" value="1"/>
</dbReference>
<dbReference type="GO" id="GO:0015627">
    <property type="term" value="C:type II protein secretion system complex"/>
    <property type="evidence" value="ECO:0007669"/>
    <property type="project" value="InterPro"/>
</dbReference>
<accession>A0A1G2UG87</accession>
<reference evidence="7 8" key="1">
    <citation type="journal article" date="2016" name="Nat. Commun.">
        <title>Thousands of microbial genomes shed light on interconnected biogeochemical processes in an aquifer system.</title>
        <authorList>
            <person name="Anantharaman K."/>
            <person name="Brown C.T."/>
            <person name="Hug L.A."/>
            <person name="Sharon I."/>
            <person name="Castelle C.J."/>
            <person name="Probst A.J."/>
            <person name="Thomas B.C."/>
            <person name="Singh A."/>
            <person name="Wilkins M.J."/>
            <person name="Karaoz U."/>
            <person name="Brodie E.L."/>
            <person name="Williams K.H."/>
            <person name="Hubbard S.S."/>
            <person name="Banfield J.F."/>
        </authorList>
    </citation>
    <scope>NUCLEOTIDE SEQUENCE [LARGE SCALE GENOMIC DNA]</scope>
</reference>
<evidence type="ECO:0000256" key="4">
    <source>
        <dbReference type="ARBA" id="ARBA00022989"/>
    </source>
</evidence>
<proteinExistence type="predicted"/>
<dbReference type="PROSITE" id="PS00409">
    <property type="entry name" value="PROKAR_NTER_METHYL"/>
    <property type="match status" value="1"/>
</dbReference>
<dbReference type="PANTHER" id="PTHR30093:SF44">
    <property type="entry name" value="TYPE II SECRETION SYSTEM CORE PROTEIN G"/>
    <property type="match status" value="1"/>
</dbReference>
<evidence type="ECO:0000256" key="3">
    <source>
        <dbReference type="ARBA" id="ARBA00022692"/>
    </source>
</evidence>
<feature type="transmembrane region" description="Helical" evidence="6">
    <location>
        <begin position="20"/>
        <end position="40"/>
    </location>
</feature>
<dbReference type="NCBIfam" id="TIGR02532">
    <property type="entry name" value="IV_pilin_GFxxxE"/>
    <property type="match status" value="1"/>
</dbReference>
<gene>
    <name evidence="7" type="ORF">A3I86_00250</name>
</gene>
<dbReference type="InterPro" id="IPR012902">
    <property type="entry name" value="N_methyl_site"/>
</dbReference>
<keyword evidence="3 6" id="KW-0812">Transmembrane</keyword>
<evidence type="ECO:0000256" key="1">
    <source>
        <dbReference type="ARBA" id="ARBA00004167"/>
    </source>
</evidence>
<keyword evidence="2" id="KW-0488">Methylation</keyword>